<dbReference type="InterPro" id="IPR002347">
    <property type="entry name" value="SDR_fam"/>
</dbReference>
<sequence length="247" mass="25421">MDLGIAGRRALICGASSGLGLACAQALAAEGVQVTLVSRNEYKLQEAVKLIQVSTGVAAKWIAADLSQAAGRQAVAAACVDIDILVTNAGGPPSMPFAQLETSHWQAALEQNFLAAVELIQAVLPGMVSRRFGRIVNITSVSVRSPVTNLELSTAARMALTGFVASVSREVAQHNVAINNLLPGTIMTDRLQELGPVAEKMIASVPAGRAGTPSEFGAACAFLCSEAAGFIVGQNLAIDGGLVRATI</sequence>
<feature type="chain" id="PRO_5046782128" evidence="2">
    <location>
        <begin position="29"/>
        <end position="247"/>
    </location>
</feature>
<dbReference type="PRINTS" id="PR00080">
    <property type="entry name" value="SDRFAMILY"/>
</dbReference>
<gene>
    <name evidence="3" type="ORF">OSH09_01595</name>
</gene>
<evidence type="ECO:0000313" key="3">
    <source>
        <dbReference type="EMBL" id="MCX5462860.1"/>
    </source>
</evidence>
<dbReference type="InterPro" id="IPR050259">
    <property type="entry name" value="SDR"/>
</dbReference>
<name>A0ABT3VI15_9BURK</name>
<proteinExistence type="inferred from homology"/>
<dbReference type="Gene3D" id="3.40.50.720">
    <property type="entry name" value="NAD(P)-binding Rossmann-like Domain"/>
    <property type="match status" value="1"/>
</dbReference>
<reference evidence="3 4" key="1">
    <citation type="submission" date="2022-11" db="EMBL/GenBank/DDBJ databases">
        <title>Biodiversity and phylogenetic relationships of bacteria.</title>
        <authorList>
            <person name="Machado R.A.R."/>
            <person name="Bhat A."/>
            <person name="Loulou A."/>
            <person name="Kallel S."/>
        </authorList>
    </citation>
    <scope>NUCLEOTIDE SEQUENCE [LARGE SCALE GENOMIC DNA]</scope>
    <source>
        <strain evidence="3 4">DSM 13975</strain>
    </source>
</reference>
<dbReference type="RefSeq" id="WP_266119935.1">
    <property type="nucleotide sequence ID" value="NZ_JAPKNA010000001.1"/>
</dbReference>
<keyword evidence="2" id="KW-0732">Signal</keyword>
<dbReference type="PRINTS" id="PR00081">
    <property type="entry name" value="GDHRDH"/>
</dbReference>
<feature type="signal peptide" evidence="2">
    <location>
        <begin position="1"/>
        <end position="28"/>
    </location>
</feature>
<accession>A0ABT3VI15</accession>
<dbReference type="EMBL" id="JAPKNA010000001">
    <property type="protein sequence ID" value="MCX5462860.1"/>
    <property type="molecule type" value="Genomic_DNA"/>
</dbReference>
<evidence type="ECO:0000256" key="1">
    <source>
        <dbReference type="ARBA" id="ARBA00006484"/>
    </source>
</evidence>
<comment type="caution">
    <text evidence="3">The sequence shown here is derived from an EMBL/GenBank/DDBJ whole genome shotgun (WGS) entry which is preliminary data.</text>
</comment>
<organism evidence="3 4">
    <name type="scientific">Alcaligenes parafaecalis</name>
    <dbReference type="NCBI Taxonomy" id="171260"/>
    <lineage>
        <taxon>Bacteria</taxon>
        <taxon>Pseudomonadati</taxon>
        <taxon>Pseudomonadota</taxon>
        <taxon>Betaproteobacteria</taxon>
        <taxon>Burkholderiales</taxon>
        <taxon>Alcaligenaceae</taxon>
        <taxon>Alcaligenes</taxon>
    </lineage>
</organism>
<evidence type="ECO:0000256" key="2">
    <source>
        <dbReference type="SAM" id="SignalP"/>
    </source>
</evidence>
<comment type="similarity">
    <text evidence="1">Belongs to the short-chain dehydrogenases/reductases (SDR) family.</text>
</comment>
<dbReference type="SUPFAM" id="SSF51735">
    <property type="entry name" value="NAD(P)-binding Rossmann-fold domains"/>
    <property type="match status" value="1"/>
</dbReference>
<dbReference type="Pfam" id="PF13561">
    <property type="entry name" value="adh_short_C2"/>
    <property type="match status" value="1"/>
</dbReference>
<evidence type="ECO:0000313" key="4">
    <source>
        <dbReference type="Proteomes" id="UP001209916"/>
    </source>
</evidence>
<dbReference type="PANTHER" id="PTHR42879:SF6">
    <property type="entry name" value="NADPH-DEPENDENT REDUCTASE BACG"/>
    <property type="match status" value="1"/>
</dbReference>
<dbReference type="InterPro" id="IPR036291">
    <property type="entry name" value="NAD(P)-bd_dom_sf"/>
</dbReference>
<protein>
    <submittedName>
        <fullName evidence="3">SDR family oxidoreductase</fullName>
    </submittedName>
</protein>
<dbReference type="Proteomes" id="UP001209916">
    <property type="component" value="Unassembled WGS sequence"/>
</dbReference>
<keyword evidence="4" id="KW-1185">Reference proteome</keyword>
<dbReference type="PANTHER" id="PTHR42879">
    <property type="entry name" value="3-OXOACYL-(ACYL-CARRIER-PROTEIN) REDUCTASE"/>
    <property type="match status" value="1"/>
</dbReference>